<dbReference type="EMBL" id="KZ988550">
    <property type="protein sequence ID" value="RKP11970.1"/>
    <property type="molecule type" value="Genomic_DNA"/>
</dbReference>
<gene>
    <name evidence="2" type="ORF">BJ684DRAFT_17497</name>
</gene>
<reference evidence="3" key="1">
    <citation type="journal article" date="2018" name="Nat. Microbiol.">
        <title>Leveraging single-cell genomics to expand the fungal tree of life.</title>
        <authorList>
            <person name="Ahrendt S.R."/>
            <person name="Quandt C.A."/>
            <person name="Ciobanu D."/>
            <person name="Clum A."/>
            <person name="Salamov A."/>
            <person name="Andreopoulos B."/>
            <person name="Cheng J.F."/>
            <person name="Woyke T."/>
            <person name="Pelin A."/>
            <person name="Henrissat B."/>
            <person name="Reynolds N.K."/>
            <person name="Benny G.L."/>
            <person name="Smith M.E."/>
            <person name="James T.Y."/>
            <person name="Grigoriev I.V."/>
        </authorList>
    </citation>
    <scope>NUCLEOTIDE SEQUENCE [LARGE SCALE GENOMIC DNA]</scope>
</reference>
<name>A0A4P9Y2A0_9FUNG</name>
<proteinExistence type="predicted"/>
<evidence type="ECO:0000256" key="1">
    <source>
        <dbReference type="SAM" id="MobiDB-lite"/>
    </source>
</evidence>
<evidence type="ECO:0000313" key="3">
    <source>
        <dbReference type="Proteomes" id="UP000267251"/>
    </source>
</evidence>
<organism evidence="2 3">
    <name type="scientific">Piptocephalis cylindrospora</name>
    <dbReference type="NCBI Taxonomy" id="1907219"/>
    <lineage>
        <taxon>Eukaryota</taxon>
        <taxon>Fungi</taxon>
        <taxon>Fungi incertae sedis</taxon>
        <taxon>Zoopagomycota</taxon>
        <taxon>Zoopagomycotina</taxon>
        <taxon>Zoopagomycetes</taxon>
        <taxon>Zoopagales</taxon>
        <taxon>Piptocephalidaceae</taxon>
        <taxon>Piptocephalis</taxon>
    </lineage>
</organism>
<accession>A0A4P9Y2A0</accession>
<keyword evidence="3" id="KW-1185">Reference proteome</keyword>
<dbReference type="Proteomes" id="UP000267251">
    <property type="component" value="Unassembled WGS sequence"/>
</dbReference>
<feature type="compositionally biased region" description="Low complexity" evidence="1">
    <location>
        <begin position="61"/>
        <end position="71"/>
    </location>
</feature>
<feature type="region of interest" description="Disordered" evidence="1">
    <location>
        <begin position="52"/>
        <end position="74"/>
    </location>
</feature>
<evidence type="ECO:0000313" key="2">
    <source>
        <dbReference type="EMBL" id="RKP11970.1"/>
    </source>
</evidence>
<protein>
    <submittedName>
        <fullName evidence="2">Uncharacterized protein</fullName>
    </submittedName>
</protein>
<sequence>MHILRLLNLLSRLFPLRLCVWLLSVFVFLSPILFTREPQVLCIPYPHPLPEGEEGDGGANGADAPDNQGGASTESIADGEISANREKAWWELDIQSSFGSPALPLGIAMMGAATDVAFQTLLTQKKIRQAKNRQMQEGKRARAYAAHQKKRQAAAAAMASERQAFEAQQLRIAQQAILDLYLQEQKVAINEYIDRQLKWEAHRRWILDPQIQKVIYTRDTFSQLLGRNDTSGVLFALFMKTQPGRLPSFTEHGAVLNQGTTSLPTAVIPISTRIG</sequence>
<dbReference type="AlphaFoldDB" id="A0A4P9Y2A0"/>